<feature type="compositionally biased region" description="Basic and acidic residues" evidence="1">
    <location>
        <begin position="140"/>
        <end position="155"/>
    </location>
</feature>
<protein>
    <submittedName>
        <fullName evidence="2">Uncharacterized protein</fullName>
    </submittedName>
</protein>
<evidence type="ECO:0000313" key="2">
    <source>
        <dbReference type="EMBL" id="KAI5061992.1"/>
    </source>
</evidence>
<feature type="compositionally biased region" description="Basic and acidic residues" evidence="1">
    <location>
        <begin position="103"/>
        <end position="131"/>
    </location>
</feature>
<feature type="compositionally biased region" description="Polar residues" evidence="1">
    <location>
        <begin position="164"/>
        <end position="174"/>
    </location>
</feature>
<sequence>MLSFSTRSIDLASKMRDAMIDAVKRTAKENSPTGAISVECATVIVQSFCYLLQQDWLHEPAMLADVVRSIIDEAEQAQQAEKQDAECQVEEAGTQDQMAQLEADQKEAEKQEVQEAEKGKHGDADADREQQENSTLTGTKVEKGKVGGADADKGKPGGADADNVDQQHQSSTKGNKVEKGKLESGSGAGDADHRQYQESPFEVGARSCLAKIGSKPDDRRITARLSNLGIFFACLCNNGIVPLSSLLKMLQFHKQPEPFLLAFLRYAEPLEPYENLEEAMAKGPFWRPADLVHDRGGCEAFCEKLNNLYGNQDQVKDLLRKALR</sequence>
<feature type="region of interest" description="Disordered" evidence="1">
    <location>
        <begin position="77"/>
        <end position="194"/>
    </location>
</feature>
<evidence type="ECO:0000313" key="3">
    <source>
        <dbReference type="Proteomes" id="UP000886520"/>
    </source>
</evidence>
<dbReference type="EMBL" id="JABFUD020000022">
    <property type="protein sequence ID" value="KAI5061992.1"/>
    <property type="molecule type" value="Genomic_DNA"/>
</dbReference>
<comment type="caution">
    <text evidence="2">The sequence shown here is derived from an EMBL/GenBank/DDBJ whole genome shotgun (WGS) entry which is preliminary data.</text>
</comment>
<proteinExistence type="predicted"/>
<gene>
    <name evidence="2" type="ORF">GOP47_0022531</name>
</gene>
<name>A0A9D4U6M8_ADICA</name>
<dbReference type="Proteomes" id="UP000886520">
    <property type="component" value="Chromosome 22"/>
</dbReference>
<organism evidence="2 3">
    <name type="scientific">Adiantum capillus-veneris</name>
    <name type="common">Maidenhair fern</name>
    <dbReference type="NCBI Taxonomy" id="13818"/>
    <lineage>
        <taxon>Eukaryota</taxon>
        <taxon>Viridiplantae</taxon>
        <taxon>Streptophyta</taxon>
        <taxon>Embryophyta</taxon>
        <taxon>Tracheophyta</taxon>
        <taxon>Polypodiopsida</taxon>
        <taxon>Polypodiidae</taxon>
        <taxon>Polypodiales</taxon>
        <taxon>Pteridineae</taxon>
        <taxon>Pteridaceae</taxon>
        <taxon>Vittarioideae</taxon>
        <taxon>Adiantum</taxon>
    </lineage>
</organism>
<dbReference type="AlphaFoldDB" id="A0A9D4U6M8"/>
<reference evidence="2" key="1">
    <citation type="submission" date="2021-01" db="EMBL/GenBank/DDBJ databases">
        <title>Adiantum capillus-veneris genome.</title>
        <authorList>
            <person name="Fang Y."/>
            <person name="Liao Q."/>
        </authorList>
    </citation>
    <scope>NUCLEOTIDE SEQUENCE</scope>
    <source>
        <strain evidence="2">H3</strain>
        <tissue evidence="2">Leaf</tissue>
    </source>
</reference>
<keyword evidence="3" id="KW-1185">Reference proteome</keyword>
<accession>A0A9D4U6M8</accession>
<evidence type="ECO:0000256" key="1">
    <source>
        <dbReference type="SAM" id="MobiDB-lite"/>
    </source>
</evidence>